<dbReference type="Pfam" id="PF00392">
    <property type="entry name" value="GntR"/>
    <property type="match status" value="1"/>
</dbReference>
<dbReference type="GO" id="GO:0000976">
    <property type="term" value="F:transcription cis-regulatory region binding"/>
    <property type="evidence" value="ECO:0007669"/>
    <property type="project" value="TreeGrafter"/>
</dbReference>
<dbReference type="Proteomes" id="UP000287352">
    <property type="component" value="Unassembled WGS sequence"/>
</dbReference>
<feature type="domain" description="HTH gntR-type" evidence="4">
    <location>
        <begin position="18"/>
        <end position="75"/>
    </location>
</feature>
<dbReference type="AlphaFoldDB" id="A0A402A1F3"/>
<dbReference type="GO" id="GO:0003700">
    <property type="term" value="F:DNA-binding transcription factor activity"/>
    <property type="evidence" value="ECO:0007669"/>
    <property type="project" value="InterPro"/>
</dbReference>
<dbReference type="RefSeq" id="WP_126580468.1">
    <property type="nucleotide sequence ID" value="NZ_BIFR01000001.1"/>
</dbReference>
<dbReference type="SUPFAM" id="SSF46785">
    <property type="entry name" value="Winged helix' DNA-binding domain"/>
    <property type="match status" value="1"/>
</dbReference>
<dbReference type="SUPFAM" id="SSF53822">
    <property type="entry name" value="Periplasmic binding protein-like I"/>
    <property type="match status" value="1"/>
</dbReference>
<dbReference type="PANTHER" id="PTHR30146">
    <property type="entry name" value="LACI-RELATED TRANSCRIPTIONAL REPRESSOR"/>
    <property type="match status" value="1"/>
</dbReference>
<evidence type="ECO:0000256" key="2">
    <source>
        <dbReference type="ARBA" id="ARBA00023125"/>
    </source>
</evidence>
<dbReference type="SMART" id="SM00345">
    <property type="entry name" value="HTH_GNTR"/>
    <property type="match status" value="1"/>
</dbReference>
<gene>
    <name evidence="5" type="ORF">KTT_27450</name>
</gene>
<comment type="caution">
    <text evidence="5">The sequence shown here is derived from an EMBL/GenBank/DDBJ whole genome shotgun (WGS) entry which is preliminary data.</text>
</comment>
<keyword evidence="1" id="KW-0805">Transcription regulation</keyword>
<accession>A0A402A1F3</accession>
<evidence type="ECO:0000313" key="6">
    <source>
        <dbReference type="Proteomes" id="UP000287352"/>
    </source>
</evidence>
<evidence type="ECO:0000256" key="1">
    <source>
        <dbReference type="ARBA" id="ARBA00023015"/>
    </source>
</evidence>
<dbReference type="Pfam" id="PF13377">
    <property type="entry name" value="Peripla_BP_3"/>
    <property type="match status" value="1"/>
</dbReference>
<dbReference type="Gene3D" id="1.10.10.10">
    <property type="entry name" value="Winged helix-like DNA-binding domain superfamily/Winged helix DNA-binding domain"/>
    <property type="match status" value="1"/>
</dbReference>
<reference evidence="6" key="1">
    <citation type="submission" date="2018-12" db="EMBL/GenBank/DDBJ databases">
        <title>Tengunoibacter tsumagoiensis gen. nov., sp. nov., Dictyobacter kobayashii sp. nov., D. alpinus sp. nov., and D. joshuensis sp. nov. and description of Dictyobacteraceae fam. nov. within the order Ktedonobacterales isolated from Tengu-no-mugimeshi.</title>
        <authorList>
            <person name="Wang C.M."/>
            <person name="Zheng Y."/>
            <person name="Sakai Y."/>
            <person name="Toyoda A."/>
            <person name="Minakuchi Y."/>
            <person name="Abe K."/>
            <person name="Yokota A."/>
            <person name="Yabe S."/>
        </authorList>
    </citation>
    <scope>NUCLEOTIDE SEQUENCE [LARGE SCALE GENOMIC DNA]</scope>
    <source>
        <strain evidence="6">Uno3</strain>
    </source>
</reference>
<dbReference type="InterPro" id="IPR036390">
    <property type="entry name" value="WH_DNA-bd_sf"/>
</dbReference>
<evidence type="ECO:0000259" key="4">
    <source>
        <dbReference type="SMART" id="SM00345"/>
    </source>
</evidence>
<proteinExistence type="predicted"/>
<name>A0A402A1F3_9CHLR</name>
<dbReference type="EMBL" id="BIFR01000001">
    <property type="protein sequence ID" value="GCE12886.1"/>
    <property type="molecule type" value="Genomic_DNA"/>
</dbReference>
<dbReference type="OrthoDB" id="9782299at2"/>
<dbReference type="PANTHER" id="PTHR30146:SF24">
    <property type="entry name" value="XYLOSE OPERON REGULATORY PROTEIN"/>
    <property type="match status" value="1"/>
</dbReference>
<organism evidence="5 6">
    <name type="scientific">Tengunoibacter tsumagoiensis</name>
    <dbReference type="NCBI Taxonomy" id="2014871"/>
    <lineage>
        <taxon>Bacteria</taxon>
        <taxon>Bacillati</taxon>
        <taxon>Chloroflexota</taxon>
        <taxon>Ktedonobacteria</taxon>
        <taxon>Ktedonobacterales</taxon>
        <taxon>Dictyobacteraceae</taxon>
        <taxon>Tengunoibacter</taxon>
    </lineage>
</organism>
<dbReference type="InterPro" id="IPR000524">
    <property type="entry name" value="Tscrpt_reg_HTH_GntR"/>
</dbReference>
<dbReference type="InterPro" id="IPR028082">
    <property type="entry name" value="Peripla_BP_I"/>
</dbReference>
<evidence type="ECO:0000313" key="5">
    <source>
        <dbReference type="EMBL" id="GCE12886.1"/>
    </source>
</evidence>
<sequence>MVMRVPRLVRSDSKIEHLCTRLREIASAQGPNTRLPTVDELCLLLSTSRVTLTEVLKQLESQQVLYRQHSKGIFVSPYIHRKNIGIVLNSTLFMARGASPFWGMLWGLFAQEARKREMQGNLLHSFYGAFQGETQIELPEECQQMILAQRFQGVLTIGLSVQENEWILDQGVPCVAFAGGCPWVVALDQLQFVRMAIRSMAQQNCRSLEFWLHSSYGENDPDLVEQLDGIQANQGLIFDSVQLRIGHERPTLQEQGYQMAMEVFGQTKKPHPDGIILLDDMMTDGVLAAFQVLGIHTGQDVTIVTHSNLNSMLLFTALPGITVLEFDPTETVQAMFTLLDTLMMGQTPALSPVRISPRFRERI</sequence>
<evidence type="ECO:0000256" key="3">
    <source>
        <dbReference type="ARBA" id="ARBA00023163"/>
    </source>
</evidence>
<keyword evidence="6" id="KW-1185">Reference proteome</keyword>
<dbReference type="InterPro" id="IPR046335">
    <property type="entry name" value="LacI/GalR-like_sensor"/>
</dbReference>
<keyword evidence="2" id="KW-0238">DNA-binding</keyword>
<dbReference type="InterPro" id="IPR036388">
    <property type="entry name" value="WH-like_DNA-bd_sf"/>
</dbReference>
<keyword evidence="3" id="KW-0804">Transcription</keyword>
<dbReference type="Gene3D" id="3.40.50.2300">
    <property type="match status" value="2"/>
</dbReference>
<protein>
    <recommendedName>
        <fullName evidence="4">HTH gntR-type domain-containing protein</fullName>
    </recommendedName>
</protein>